<evidence type="ECO:0000256" key="1">
    <source>
        <dbReference type="SAM" id="Phobius"/>
    </source>
</evidence>
<keyword evidence="1" id="KW-0812">Transmembrane</keyword>
<name>A0AAV4JVR6_9GAST</name>
<reference evidence="2 3" key="1">
    <citation type="journal article" date="2021" name="Elife">
        <title>Chloroplast acquisition without the gene transfer in kleptoplastic sea slugs, Plakobranchus ocellatus.</title>
        <authorList>
            <person name="Maeda T."/>
            <person name="Takahashi S."/>
            <person name="Yoshida T."/>
            <person name="Shimamura S."/>
            <person name="Takaki Y."/>
            <person name="Nagai Y."/>
            <person name="Toyoda A."/>
            <person name="Suzuki Y."/>
            <person name="Arimoto A."/>
            <person name="Ishii H."/>
            <person name="Satoh N."/>
            <person name="Nishiyama T."/>
            <person name="Hasebe M."/>
            <person name="Maruyama T."/>
            <person name="Minagawa J."/>
            <person name="Obokata J."/>
            <person name="Shigenobu S."/>
        </authorList>
    </citation>
    <scope>NUCLEOTIDE SEQUENCE [LARGE SCALE GENOMIC DNA]</scope>
</reference>
<evidence type="ECO:0000313" key="2">
    <source>
        <dbReference type="EMBL" id="GFS26852.1"/>
    </source>
</evidence>
<dbReference type="EMBL" id="BMAT01010438">
    <property type="protein sequence ID" value="GFS26852.1"/>
    <property type="molecule type" value="Genomic_DNA"/>
</dbReference>
<sequence>MADIQGEIGGAALRNIIVFLSWTLTSFLCHFCAKAFLSSIKLEIQAEKDPDAGALQFRLNVWSASLVTFVQMSKVYCYMYYNLSIYLLSSSLVMCKNLDSTYVS</sequence>
<accession>A0AAV4JVR6</accession>
<evidence type="ECO:0000313" key="3">
    <source>
        <dbReference type="Proteomes" id="UP000762676"/>
    </source>
</evidence>
<proteinExistence type="predicted"/>
<gene>
    <name evidence="2" type="ORF">ElyMa_005228300</name>
</gene>
<protein>
    <submittedName>
        <fullName evidence="2">Uncharacterized protein</fullName>
    </submittedName>
</protein>
<organism evidence="2 3">
    <name type="scientific">Elysia marginata</name>
    <dbReference type="NCBI Taxonomy" id="1093978"/>
    <lineage>
        <taxon>Eukaryota</taxon>
        <taxon>Metazoa</taxon>
        <taxon>Spiralia</taxon>
        <taxon>Lophotrochozoa</taxon>
        <taxon>Mollusca</taxon>
        <taxon>Gastropoda</taxon>
        <taxon>Heterobranchia</taxon>
        <taxon>Euthyneura</taxon>
        <taxon>Panpulmonata</taxon>
        <taxon>Sacoglossa</taxon>
        <taxon>Placobranchoidea</taxon>
        <taxon>Plakobranchidae</taxon>
        <taxon>Elysia</taxon>
    </lineage>
</organism>
<comment type="caution">
    <text evidence="2">The sequence shown here is derived from an EMBL/GenBank/DDBJ whole genome shotgun (WGS) entry which is preliminary data.</text>
</comment>
<feature type="transmembrane region" description="Helical" evidence="1">
    <location>
        <begin position="12"/>
        <end position="33"/>
    </location>
</feature>
<dbReference type="Proteomes" id="UP000762676">
    <property type="component" value="Unassembled WGS sequence"/>
</dbReference>
<dbReference type="AlphaFoldDB" id="A0AAV4JVR6"/>
<keyword evidence="1" id="KW-1133">Transmembrane helix</keyword>
<keyword evidence="1" id="KW-0472">Membrane</keyword>
<keyword evidence="3" id="KW-1185">Reference proteome</keyword>